<feature type="transmembrane region" description="Helical" evidence="7">
    <location>
        <begin position="12"/>
        <end position="33"/>
    </location>
</feature>
<sequence length="267" mass="29409">MLEAIIKYGFMQHAIISILLASIVCGIIGTIIVEKKLVMMSGGIAHASFGGIGLGFLLGIEPIIGGLAFAIVSAILIVFIKRKTDTSSDTIIGMLWSLGMALGILFISLMPGYPPDMTTYLFGDILTVSRTDIYFMLSLTVIIVMSCLTFYNYIKSFLFDETFLNSQGINTLFLEYYLFILIAFSIVILIKVVGIILVITLLTVPPAIAKRVTYRFNSIILLAWIIGMILCFLGLTFSFYFNVSSGATIIILSSIFYFISMLLPSKE</sequence>
<evidence type="ECO:0000313" key="9">
    <source>
        <dbReference type="Proteomes" id="UP000683246"/>
    </source>
</evidence>
<dbReference type="GO" id="GO:0043190">
    <property type="term" value="C:ATP-binding cassette (ABC) transporter complex"/>
    <property type="evidence" value="ECO:0007669"/>
    <property type="project" value="InterPro"/>
</dbReference>
<keyword evidence="6" id="KW-0813">Transport</keyword>
<evidence type="ECO:0000256" key="4">
    <source>
        <dbReference type="ARBA" id="ARBA00022989"/>
    </source>
</evidence>
<evidence type="ECO:0000256" key="3">
    <source>
        <dbReference type="ARBA" id="ARBA00022692"/>
    </source>
</evidence>
<comment type="similarity">
    <text evidence="2 6">Belongs to the ABC-3 integral membrane protein family.</text>
</comment>
<dbReference type="PANTHER" id="PTHR30477:SF18">
    <property type="entry name" value="METAL TRANSPORT SYSTEM MEMBRANE PROTEIN CT_417-RELATED"/>
    <property type="match status" value="1"/>
</dbReference>
<evidence type="ECO:0000256" key="2">
    <source>
        <dbReference type="ARBA" id="ARBA00008034"/>
    </source>
</evidence>
<feature type="transmembrane region" description="Helical" evidence="7">
    <location>
        <begin position="246"/>
        <end position="263"/>
    </location>
</feature>
<keyword evidence="9" id="KW-1185">Reference proteome</keyword>
<accession>A0A8J8ML71</accession>
<evidence type="ECO:0000256" key="5">
    <source>
        <dbReference type="ARBA" id="ARBA00023136"/>
    </source>
</evidence>
<dbReference type="SUPFAM" id="SSF81345">
    <property type="entry name" value="ABC transporter involved in vitamin B12 uptake, BtuC"/>
    <property type="match status" value="1"/>
</dbReference>
<dbReference type="InterPro" id="IPR037294">
    <property type="entry name" value="ABC_BtuC-like"/>
</dbReference>
<proteinExistence type="inferred from homology"/>
<dbReference type="AlphaFoldDB" id="A0A8J8ML71"/>
<feature type="transmembrane region" description="Helical" evidence="7">
    <location>
        <begin position="216"/>
        <end position="240"/>
    </location>
</feature>
<name>A0A8J8ML71_9FIRM</name>
<dbReference type="InterPro" id="IPR001626">
    <property type="entry name" value="ABC_TroCD"/>
</dbReference>
<evidence type="ECO:0000256" key="1">
    <source>
        <dbReference type="ARBA" id="ARBA00004141"/>
    </source>
</evidence>
<keyword evidence="5 7" id="KW-0472">Membrane</keyword>
<dbReference type="CDD" id="cd06550">
    <property type="entry name" value="TM_ABC_iron-siderophores_like"/>
    <property type="match status" value="1"/>
</dbReference>
<feature type="transmembrane region" description="Helical" evidence="7">
    <location>
        <begin position="91"/>
        <end position="113"/>
    </location>
</feature>
<dbReference type="Proteomes" id="UP000683246">
    <property type="component" value="Chromosome"/>
</dbReference>
<keyword evidence="4 7" id="KW-1133">Transmembrane helix</keyword>
<feature type="transmembrane region" description="Helical" evidence="7">
    <location>
        <begin position="133"/>
        <end position="154"/>
    </location>
</feature>
<feature type="transmembrane region" description="Helical" evidence="7">
    <location>
        <begin position="174"/>
        <end position="204"/>
    </location>
</feature>
<reference evidence="8" key="1">
    <citation type="submission" date="2020-07" db="EMBL/GenBank/DDBJ databases">
        <title>Vallitalea pronyensis genome.</title>
        <authorList>
            <person name="Postec A."/>
        </authorList>
    </citation>
    <scope>NUCLEOTIDE SEQUENCE</scope>
    <source>
        <strain evidence="8">FatNI3</strain>
    </source>
</reference>
<dbReference type="KEGG" id="vpy:HZI73_16155"/>
<organism evidence="8 9">
    <name type="scientific">Vallitalea pronyensis</name>
    <dbReference type="NCBI Taxonomy" id="1348613"/>
    <lineage>
        <taxon>Bacteria</taxon>
        <taxon>Bacillati</taxon>
        <taxon>Bacillota</taxon>
        <taxon>Clostridia</taxon>
        <taxon>Lachnospirales</taxon>
        <taxon>Vallitaleaceae</taxon>
        <taxon>Vallitalea</taxon>
    </lineage>
</organism>
<evidence type="ECO:0000313" key="8">
    <source>
        <dbReference type="EMBL" id="QUI23730.1"/>
    </source>
</evidence>
<feature type="transmembrane region" description="Helical" evidence="7">
    <location>
        <begin position="54"/>
        <end position="79"/>
    </location>
</feature>
<dbReference type="PANTHER" id="PTHR30477">
    <property type="entry name" value="ABC-TRANSPORTER METAL-BINDING PROTEIN"/>
    <property type="match status" value="1"/>
</dbReference>
<dbReference type="EMBL" id="CP058649">
    <property type="protein sequence ID" value="QUI23730.1"/>
    <property type="molecule type" value="Genomic_DNA"/>
</dbReference>
<dbReference type="RefSeq" id="WP_212694416.1">
    <property type="nucleotide sequence ID" value="NZ_CP058649.1"/>
</dbReference>
<dbReference type="Gene3D" id="1.10.3470.10">
    <property type="entry name" value="ABC transporter involved in vitamin B12 uptake, BtuC"/>
    <property type="match status" value="1"/>
</dbReference>
<keyword evidence="3 6" id="KW-0812">Transmembrane</keyword>
<evidence type="ECO:0000256" key="7">
    <source>
        <dbReference type="SAM" id="Phobius"/>
    </source>
</evidence>
<dbReference type="GO" id="GO:0055085">
    <property type="term" value="P:transmembrane transport"/>
    <property type="evidence" value="ECO:0007669"/>
    <property type="project" value="InterPro"/>
</dbReference>
<comment type="subcellular location">
    <subcellularLocation>
        <location evidence="6">Cell membrane</location>
        <topology evidence="6">Multi-pass membrane protein</topology>
    </subcellularLocation>
    <subcellularLocation>
        <location evidence="1">Membrane</location>
        <topology evidence="1">Multi-pass membrane protein</topology>
    </subcellularLocation>
</comment>
<dbReference type="GO" id="GO:0010043">
    <property type="term" value="P:response to zinc ion"/>
    <property type="evidence" value="ECO:0007669"/>
    <property type="project" value="TreeGrafter"/>
</dbReference>
<protein>
    <submittedName>
        <fullName evidence="8">Metal ABC transporter permease</fullName>
    </submittedName>
</protein>
<dbReference type="Pfam" id="PF00950">
    <property type="entry name" value="ABC-3"/>
    <property type="match status" value="1"/>
</dbReference>
<gene>
    <name evidence="8" type="ORF">HZI73_16155</name>
</gene>
<evidence type="ECO:0000256" key="6">
    <source>
        <dbReference type="RuleBase" id="RU003943"/>
    </source>
</evidence>